<evidence type="ECO:0000313" key="1">
    <source>
        <dbReference type="EMBL" id="KAI4388081.1"/>
    </source>
</evidence>
<proteinExistence type="predicted"/>
<gene>
    <name evidence="1" type="ORF">MLD38_000446</name>
</gene>
<dbReference type="Proteomes" id="UP001057402">
    <property type="component" value="Chromosome 1"/>
</dbReference>
<evidence type="ECO:0000313" key="2">
    <source>
        <dbReference type="Proteomes" id="UP001057402"/>
    </source>
</evidence>
<organism evidence="1 2">
    <name type="scientific">Melastoma candidum</name>
    <dbReference type="NCBI Taxonomy" id="119954"/>
    <lineage>
        <taxon>Eukaryota</taxon>
        <taxon>Viridiplantae</taxon>
        <taxon>Streptophyta</taxon>
        <taxon>Embryophyta</taxon>
        <taxon>Tracheophyta</taxon>
        <taxon>Spermatophyta</taxon>
        <taxon>Magnoliopsida</taxon>
        <taxon>eudicotyledons</taxon>
        <taxon>Gunneridae</taxon>
        <taxon>Pentapetalae</taxon>
        <taxon>rosids</taxon>
        <taxon>malvids</taxon>
        <taxon>Myrtales</taxon>
        <taxon>Melastomataceae</taxon>
        <taxon>Melastomatoideae</taxon>
        <taxon>Melastomateae</taxon>
        <taxon>Melastoma</taxon>
    </lineage>
</organism>
<sequence length="203" mass="23770">MVSVATDYEVARDGSLLGRLIRSQRRAGAASRRRRLDFEVCWFEVVEGGYDFGRGRRWPFYPPLHSDQRLFWMKPLGDKSLWDVGRLILWHNKELRMQGKASCYQVRGDRPSAGFLSGKEKVLRRNCGRPCCPHTRSLQRSAVYVIVDVLWRLHELYLQRDEPVRLQDIWFVVAECRVAAGRWRAAGDGSSHPIEWFEYKSDR</sequence>
<name>A0ACB9S9G1_9MYRT</name>
<accession>A0ACB9S9G1</accession>
<dbReference type="EMBL" id="CM042880">
    <property type="protein sequence ID" value="KAI4388081.1"/>
    <property type="molecule type" value="Genomic_DNA"/>
</dbReference>
<reference evidence="2" key="1">
    <citation type="journal article" date="2023" name="Front. Plant Sci.">
        <title>Chromosomal-level genome assembly of Melastoma candidum provides insights into trichome evolution.</title>
        <authorList>
            <person name="Zhong Y."/>
            <person name="Wu W."/>
            <person name="Sun C."/>
            <person name="Zou P."/>
            <person name="Liu Y."/>
            <person name="Dai S."/>
            <person name="Zhou R."/>
        </authorList>
    </citation>
    <scope>NUCLEOTIDE SEQUENCE [LARGE SCALE GENOMIC DNA]</scope>
</reference>
<protein>
    <submittedName>
        <fullName evidence="1">Uncharacterized protein</fullName>
    </submittedName>
</protein>
<keyword evidence="2" id="KW-1185">Reference proteome</keyword>
<comment type="caution">
    <text evidence="1">The sequence shown here is derived from an EMBL/GenBank/DDBJ whole genome shotgun (WGS) entry which is preliminary data.</text>
</comment>